<gene>
    <name evidence="1" type="ORF">S01H4_24748</name>
</gene>
<dbReference type="EMBL" id="BART01011672">
    <property type="protein sequence ID" value="GAG87953.1"/>
    <property type="molecule type" value="Genomic_DNA"/>
</dbReference>
<accession>X1BUW9</accession>
<comment type="caution">
    <text evidence="1">The sequence shown here is derived from an EMBL/GenBank/DDBJ whole genome shotgun (WGS) entry which is preliminary data.</text>
</comment>
<proteinExistence type="predicted"/>
<organism evidence="1">
    <name type="scientific">marine sediment metagenome</name>
    <dbReference type="NCBI Taxonomy" id="412755"/>
    <lineage>
        <taxon>unclassified sequences</taxon>
        <taxon>metagenomes</taxon>
        <taxon>ecological metagenomes</taxon>
    </lineage>
</organism>
<evidence type="ECO:0000313" key="1">
    <source>
        <dbReference type="EMBL" id="GAG87953.1"/>
    </source>
</evidence>
<dbReference type="InterPro" id="IPR010319">
    <property type="entry name" value="Transglutaminase-like_Cys_pept"/>
</dbReference>
<dbReference type="Gene3D" id="3.10.620.30">
    <property type="match status" value="1"/>
</dbReference>
<name>X1BUW9_9ZZZZ</name>
<feature type="non-terminal residue" evidence="1">
    <location>
        <position position="293"/>
    </location>
</feature>
<evidence type="ECO:0008006" key="2">
    <source>
        <dbReference type="Google" id="ProtNLM"/>
    </source>
</evidence>
<feature type="non-terminal residue" evidence="1">
    <location>
        <position position="1"/>
    </location>
</feature>
<protein>
    <recommendedName>
        <fullName evidence="2">Transglutaminase-like domain-containing protein</fullName>
    </recommendedName>
</protein>
<sequence length="293" mass="34734">DLLVFGTNETSLILNSYMKTVIKGTYTLKIFNIDQDQLYKKKFTFDDPNLKILSCNQRWWYQKIGSNKVALVELSLNLFNDCNFPLYPASIDLIIDSEIFSNIVFSEVINPFENKEIRCYIITDINKNQKNFSLFIKDNNDNILSNGTYKIDITNKIDTKYYNWDYRSYHYQIKLPNLDFLYSYYKEINRINREDYSVYIFNEYDESFIDLISDQINNISESFDDIDLINFAASFVQNLPYKKDSEINDTFEYPRYPVETLFYNNGCGDCEDKAILLANILINMDYNICFIKT</sequence>
<dbReference type="PANTHER" id="PTHR39327:SF1">
    <property type="entry name" value="BLR5470 PROTEIN"/>
    <property type="match status" value="1"/>
</dbReference>
<reference evidence="1" key="1">
    <citation type="journal article" date="2014" name="Front. Microbiol.">
        <title>High frequency of phylogenetically diverse reductive dehalogenase-homologous genes in deep subseafloor sedimentary metagenomes.</title>
        <authorList>
            <person name="Kawai M."/>
            <person name="Futagami T."/>
            <person name="Toyoda A."/>
            <person name="Takaki Y."/>
            <person name="Nishi S."/>
            <person name="Hori S."/>
            <person name="Arai W."/>
            <person name="Tsubouchi T."/>
            <person name="Morono Y."/>
            <person name="Uchiyama I."/>
            <person name="Ito T."/>
            <person name="Fujiyama A."/>
            <person name="Inagaki F."/>
            <person name="Takami H."/>
        </authorList>
    </citation>
    <scope>NUCLEOTIDE SEQUENCE</scope>
    <source>
        <strain evidence="1">Expedition CK06-06</strain>
    </source>
</reference>
<dbReference type="PANTHER" id="PTHR39327">
    <property type="match status" value="1"/>
</dbReference>
<dbReference type="AlphaFoldDB" id="X1BUW9"/>